<dbReference type="GO" id="GO:0006696">
    <property type="term" value="P:ergosterol biosynthetic process"/>
    <property type="evidence" value="ECO:0007669"/>
    <property type="project" value="TreeGrafter"/>
</dbReference>
<dbReference type="Pfam" id="PF13243">
    <property type="entry name" value="SQHop_cyclase_C"/>
    <property type="match status" value="1"/>
</dbReference>
<comment type="caution">
    <text evidence="7">The sequence shown here is derived from an EMBL/GenBank/DDBJ whole genome shotgun (WGS) entry which is preliminary data.</text>
</comment>
<dbReference type="GO" id="GO:0016740">
    <property type="term" value="F:transferase activity"/>
    <property type="evidence" value="ECO:0007669"/>
    <property type="project" value="UniProtKB-KW"/>
</dbReference>
<accession>A0A433D225</accession>
<dbReference type="FunFam" id="1.50.10.20:FF:000002">
    <property type="entry name" value="Terpene cyclase/mutase family member"/>
    <property type="match status" value="1"/>
</dbReference>
<dbReference type="PROSITE" id="PS01074">
    <property type="entry name" value="TERPENE_SYNTHASES"/>
    <property type="match status" value="1"/>
</dbReference>
<dbReference type="InterPro" id="IPR032696">
    <property type="entry name" value="SQ_cyclase_C"/>
</dbReference>
<feature type="domain" description="Squalene cyclase C-terminal" evidence="5">
    <location>
        <begin position="435"/>
        <end position="657"/>
    </location>
</feature>
<keyword evidence="8" id="KW-1185">Reference proteome</keyword>
<dbReference type="NCBIfam" id="TIGR01787">
    <property type="entry name" value="squalene_cyclas"/>
    <property type="match status" value="1"/>
</dbReference>
<dbReference type="OrthoDB" id="21502at2759"/>
<name>A0A433D225_9FUNG</name>
<comment type="similarity">
    <text evidence="1 4">Belongs to the terpene cyclase/mutase family.</text>
</comment>
<evidence type="ECO:0000256" key="4">
    <source>
        <dbReference type="RuleBase" id="RU362003"/>
    </source>
</evidence>
<dbReference type="CDD" id="cd02892">
    <property type="entry name" value="SQCY_1"/>
    <property type="match status" value="1"/>
</dbReference>
<feature type="non-terminal residue" evidence="7">
    <location>
        <position position="660"/>
    </location>
</feature>
<organism evidence="7 8">
    <name type="scientific">Jimgerdemannia flammicorona</name>
    <dbReference type="NCBI Taxonomy" id="994334"/>
    <lineage>
        <taxon>Eukaryota</taxon>
        <taxon>Fungi</taxon>
        <taxon>Fungi incertae sedis</taxon>
        <taxon>Mucoromycota</taxon>
        <taxon>Mucoromycotina</taxon>
        <taxon>Endogonomycetes</taxon>
        <taxon>Endogonales</taxon>
        <taxon>Endogonaceae</taxon>
        <taxon>Jimgerdemannia</taxon>
    </lineage>
</organism>
<evidence type="ECO:0000256" key="1">
    <source>
        <dbReference type="ARBA" id="ARBA00009755"/>
    </source>
</evidence>
<evidence type="ECO:0000256" key="3">
    <source>
        <dbReference type="ARBA" id="ARBA00023235"/>
    </source>
</evidence>
<evidence type="ECO:0000313" key="7">
    <source>
        <dbReference type="EMBL" id="RUP44873.1"/>
    </source>
</evidence>
<reference evidence="7 8" key="1">
    <citation type="journal article" date="2018" name="New Phytol.">
        <title>Phylogenomics of Endogonaceae and evolution of mycorrhizas within Mucoromycota.</title>
        <authorList>
            <person name="Chang Y."/>
            <person name="Desiro A."/>
            <person name="Na H."/>
            <person name="Sandor L."/>
            <person name="Lipzen A."/>
            <person name="Clum A."/>
            <person name="Barry K."/>
            <person name="Grigoriev I.V."/>
            <person name="Martin F.M."/>
            <person name="Stajich J.E."/>
            <person name="Smith M.E."/>
            <person name="Bonito G."/>
            <person name="Spatafora J.W."/>
        </authorList>
    </citation>
    <scope>NUCLEOTIDE SEQUENCE [LARGE SCALE GENOMIC DNA]</scope>
    <source>
        <strain evidence="7 8">GMNB39</strain>
    </source>
</reference>
<keyword evidence="7" id="KW-0808">Transferase</keyword>
<gene>
    <name evidence="7" type="ORF">BC936DRAFT_148913</name>
</gene>
<dbReference type="Proteomes" id="UP000268093">
    <property type="component" value="Unassembled WGS sequence"/>
</dbReference>
<evidence type="ECO:0000259" key="5">
    <source>
        <dbReference type="Pfam" id="PF13243"/>
    </source>
</evidence>
<keyword evidence="3 4" id="KW-0413">Isomerase</keyword>
<dbReference type="InterPro" id="IPR018333">
    <property type="entry name" value="Squalene_cyclase"/>
</dbReference>
<sequence>MDHKRISSFVACTPSLMFDKTTETYASANLSTSATPPFSDLSRWRLKVEHGAQTWHYLETDEQVVQWPQTKADKYHLGLPFESSSFPTPETPLESARIGYEYYKQLQTEDGHWAGEYGGPMFLLPGLIITYYITETPIPERMRVEIIRYLLHRANVDDGGWGIHIEGVSTVFGTALNYVTLRILGLSADHPAMIKARATLHRYGGAVGAPAWGKFWLSAMGVYDWEGVNPIPPELWFAIALLKVYKYKSIARLLTLFSTLLLNRRALPHLLPVHPGRWWVHTRMVYLPMGYIYARRLTPKLTTFTAQLREELYVEPYENIIWTQHRNNVAEVDLFLPHSKLMDFVNQFLGLYEKIPFDYNRLRKHALDVTIDLIRREDENTFFLDLGPVNKALNWLVVYYHYGRESREFKEHVRRNADFMWIGPEGMMMNGTNGSQLWDTAFIAQAVCETGLAENEENRESVLKILEFLDDCQIKRNVPEYEKCYRQTSKGAWPFSTRDQGYTVSDCTAEGLKTAIYLQNLSFTPQTINKERLEDAVDVLLTMQNSDGGFASYEPARGPSWLELLNPAEVFGSYLACNIMIEYSYPECTTAVLLGLSTFRKYFPDYRTEEIEATAQKAVRYIKNAQREDGSWFGSWAICFTYAGMFALESLASVGETYEN</sequence>
<dbReference type="SFLD" id="SFLDG01016">
    <property type="entry name" value="Prenyltransferase_Like_2"/>
    <property type="match status" value="1"/>
</dbReference>
<dbReference type="GO" id="GO:0005811">
    <property type="term" value="C:lipid droplet"/>
    <property type="evidence" value="ECO:0007669"/>
    <property type="project" value="InterPro"/>
</dbReference>
<dbReference type="EMBL" id="RBNI01008215">
    <property type="protein sequence ID" value="RUP44873.1"/>
    <property type="molecule type" value="Genomic_DNA"/>
</dbReference>
<dbReference type="AlphaFoldDB" id="A0A433D225"/>
<evidence type="ECO:0000313" key="8">
    <source>
        <dbReference type="Proteomes" id="UP000268093"/>
    </source>
</evidence>
<protein>
    <recommendedName>
        <fullName evidence="4">Terpene cyclase/mutase family member</fullName>
        <ecNumber evidence="4">5.4.99.-</ecNumber>
    </recommendedName>
</protein>
<dbReference type="EC" id="5.4.99.-" evidence="4"/>
<dbReference type="PANTHER" id="PTHR11764:SF20">
    <property type="entry name" value="LANOSTEROL SYNTHASE"/>
    <property type="match status" value="1"/>
</dbReference>
<proteinExistence type="inferred from homology"/>
<feature type="domain" description="Squalene cyclase N-terminal" evidence="6">
    <location>
        <begin position="102"/>
        <end position="261"/>
    </location>
</feature>
<dbReference type="Gene3D" id="6.20.120.20">
    <property type="match status" value="1"/>
</dbReference>
<dbReference type="SUPFAM" id="SSF48239">
    <property type="entry name" value="Terpenoid cyclases/Protein prenyltransferases"/>
    <property type="match status" value="2"/>
</dbReference>
<dbReference type="Pfam" id="PF13249">
    <property type="entry name" value="SQHop_cyclase_N"/>
    <property type="match status" value="1"/>
</dbReference>
<dbReference type="PANTHER" id="PTHR11764">
    <property type="entry name" value="TERPENE CYCLASE/MUTASE FAMILY MEMBER"/>
    <property type="match status" value="1"/>
</dbReference>
<keyword evidence="2" id="KW-0677">Repeat</keyword>
<dbReference type="Gene3D" id="1.50.10.20">
    <property type="match status" value="2"/>
</dbReference>
<dbReference type="InterPro" id="IPR008930">
    <property type="entry name" value="Terpenoid_cyclase/PrenylTrfase"/>
</dbReference>
<dbReference type="InterPro" id="IPR002365">
    <property type="entry name" value="Terpene_synthase_CS"/>
</dbReference>
<dbReference type="GO" id="GO:0016104">
    <property type="term" value="P:triterpenoid biosynthetic process"/>
    <property type="evidence" value="ECO:0007669"/>
    <property type="project" value="InterPro"/>
</dbReference>
<evidence type="ECO:0000256" key="2">
    <source>
        <dbReference type="ARBA" id="ARBA00022737"/>
    </source>
</evidence>
<evidence type="ECO:0000259" key="6">
    <source>
        <dbReference type="Pfam" id="PF13249"/>
    </source>
</evidence>
<dbReference type="GO" id="GO:0000250">
    <property type="term" value="F:lanosterol synthase activity"/>
    <property type="evidence" value="ECO:0007669"/>
    <property type="project" value="TreeGrafter"/>
</dbReference>
<dbReference type="InterPro" id="IPR032697">
    <property type="entry name" value="SQ_cyclase_N"/>
</dbReference>